<comment type="caution">
    <text evidence="3">The sequence shown here is derived from an EMBL/GenBank/DDBJ whole genome shotgun (WGS) entry which is preliminary data.</text>
</comment>
<organism evidence="3 4">
    <name type="scientific">Phytophthora rubi</name>
    <dbReference type="NCBI Taxonomy" id="129364"/>
    <lineage>
        <taxon>Eukaryota</taxon>
        <taxon>Sar</taxon>
        <taxon>Stramenopiles</taxon>
        <taxon>Oomycota</taxon>
        <taxon>Peronosporomycetes</taxon>
        <taxon>Peronosporales</taxon>
        <taxon>Peronosporaceae</taxon>
        <taxon>Phytophthora</taxon>
    </lineage>
</organism>
<evidence type="ECO:0000256" key="2">
    <source>
        <dbReference type="SAM" id="SignalP"/>
    </source>
</evidence>
<keyword evidence="1" id="KW-1133">Transmembrane helix</keyword>
<name>A0A6A3IQZ8_9STRA</name>
<dbReference type="OrthoDB" id="2148490at2759"/>
<keyword evidence="1" id="KW-0472">Membrane</keyword>
<dbReference type="Proteomes" id="UP000435112">
    <property type="component" value="Unassembled WGS sequence"/>
</dbReference>
<dbReference type="EMBL" id="QXFU01002554">
    <property type="protein sequence ID" value="KAE8984317.1"/>
    <property type="molecule type" value="Genomic_DNA"/>
</dbReference>
<reference evidence="3 4" key="1">
    <citation type="submission" date="2018-09" db="EMBL/GenBank/DDBJ databases">
        <title>Genomic investigation of the strawberry pathogen Phytophthora fragariae indicates pathogenicity is determined by transcriptional variation in three key races.</title>
        <authorList>
            <person name="Adams T.M."/>
            <person name="Armitage A.D."/>
            <person name="Sobczyk M.K."/>
            <person name="Bates H.J."/>
            <person name="Dunwell J.M."/>
            <person name="Nellist C.F."/>
            <person name="Harrison R.J."/>
        </authorList>
    </citation>
    <scope>NUCLEOTIDE SEQUENCE [LARGE SCALE GENOMIC DNA]</scope>
    <source>
        <strain evidence="3 4">SCRP324</strain>
    </source>
</reference>
<feature type="chain" id="PRO_5025456533" evidence="2">
    <location>
        <begin position="20"/>
        <end position="196"/>
    </location>
</feature>
<proteinExistence type="predicted"/>
<keyword evidence="2" id="KW-0732">Signal</keyword>
<sequence>MSALLLLTFASFCLKACHAYLPSKIACLLLASITTPVQLYFPSTTALVLHSPWVADLHLAWLQVLDLPSALMLVLLSPLVLPLPSPLMPVAAASGLMFACRLVELTDATPAVQGVQSVLEVVHTTTGLPWWATFMLSGVTVCAAIFPFYVFQIEAMQKADAGATGPQQAVLGLQVRAYIHVECNAAIRIPPEVEHE</sequence>
<gene>
    <name evidence="3" type="ORF">PR002_g22980</name>
</gene>
<feature type="signal peptide" evidence="2">
    <location>
        <begin position="1"/>
        <end position="19"/>
    </location>
</feature>
<protein>
    <submittedName>
        <fullName evidence="3">Uncharacterized protein</fullName>
    </submittedName>
</protein>
<evidence type="ECO:0000313" key="3">
    <source>
        <dbReference type="EMBL" id="KAE8984317.1"/>
    </source>
</evidence>
<keyword evidence="1" id="KW-0812">Transmembrane</keyword>
<dbReference type="AlphaFoldDB" id="A0A6A3IQZ8"/>
<accession>A0A6A3IQZ8</accession>
<feature type="transmembrane region" description="Helical" evidence="1">
    <location>
        <begin position="128"/>
        <end position="151"/>
    </location>
</feature>
<evidence type="ECO:0000256" key="1">
    <source>
        <dbReference type="SAM" id="Phobius"/>
    </source>
</evidence>
<evidence type="ECO:0000313" key="4">
    <source>
        <dbReference type="Proteomes" id="UP000435112"/>
    </source>
</evidence>